<dbReference type="GO" id="GO:0000287">
    <property type="term" value="F:magnesium ion binding"/>
    <property type="evidence" value="ECO:0007669"/>
    <property type="project" value="InterPro"/>
</dbReference>
<organism evidence="12">
    <name type="scientific">Ignavibacterium album</name>
    <dbReference type="NCBI Taxonomy" id="591197"/>
    <lineage>
        <taxon>Bacteria</taxon>
        <taxon>Pseudomonadati</taxon>
        <taxon>Ignavibacteriota</taxon>
        <taxon>Ignavibacteria</taxon>
        <taxon>Ignavibacteriales</taxon>
        <taxon>Ignavibacteriaceae</taxon>
        <taxon>Ignavibacterium</taxon>
    </lineage>
</organism>
<dbReference type="SUPFAM" id="SSF52540">
    <property type="entry name" value="P-loop containing nucleoside triphosphate hydrolases"/>
    <property type="match status" value="1"/>
</dbReference>
<feature type="region of interest" description="Disordered" evidence="9">
    <location>
        <begin position="124"/>
        <end position="144"/>
    </location>
</feature>
<dbReference type="PIRSF" id="PIRSF002401">
    <property type="entry name" value="GTP_bd_Obg/CgtA"/>
    <property type="match status" value="1"/>
</dbReference>
<comment type="subunit">
    <text evidence="8">Monomer.</text>
</comment>
<dbReference type="InterPro" id="IPR006073">
    <property type="entry name" value="GTP-bd"/>
</dbReference>
<feature type="binding site" evidence="8">
    <location>
        <begin position="165"/>
        <end position="172"/>
    </location>
    <ligand>
        <name>GTP</name>
        <dbReference type="ChEBI" id="CHEBI:37565"/>
    </ligand>
</feature>
<dbReference type="Pfam" id="PF01018">
    <property type="entry name" value="GTP1_OBG"/>
    <property type="match status" value="1"/>
</dbReference>
<dbReference type="InterPro" id="IPR014100">
    <property type="entry name" value="GTP-bd_Obg/CgtA"/>
</dbReference>
<feature type="binding site" evidence="8">
    <location>
        <begin position="212"/>
        <end position="215"/>
    </location>
    <ligand>
        <name>GTP</name>
        <dbReference type="ChEBI" id="CHEBI:37565"/>
    </ligand>
</feature>
<evidence type="ECO:0000256" key="9">
    <source>
        <dbReference type="SAM" id="MobiDB-lite"/>
    </source>
</evidence>
<comment type="cofactor">
    <cofactor evidence="8">
        <name>Mg(2+)</name>
        <dbReference type="ChEBI" id="CHEBI:18420"/>
    </cofactor>
</comment>
<sequence>MFIDYAEIEVKAGDGGNGAVTFRREKYVPKGGPSGGNGGDGGSVYLLADENLSTLLDFRYKRKYHAGKGQPGGSSLKDGKNGEDVIIKVPVGTIIKDADTGKVLFDLTENGQKVLVAKGGKGGKGNSNFATPTRRTPRFAEPGKPGEEKRIILELKLIADVGLVGFPNAGKSTLISAISAARPKIADYPFTTLEPVLGIVQYKDFRSFTVADIPGIIEGAHQGKGLGLKFLRHIERTKILLFMIDITSDDYLRDFKTLYNELKKYSRKLVDKKILVSLSKADLVEEKEIKKLKKLKFKGIKEPTLIFSAVSGYGIDELLDRLWEVLKEIP</sequence>
<name>A0A7V2ZIK4_9BACT</name>
<dbReference type="InterPro" id="IPR036726">
    <property type="entry name" value="GTP1_OBG_dom_sf"/>
</dbReference>
<keyword evidence="7 8" id="KW-0342">GTP-binding</keyword>
<feature type="binding site" evidence="8">
    <location>
        <begin position="279"/>
        <end position="282"/>
    </location>
    <ligand>
        <name>GTP</name>
        <dbReference type="ChEBI" id="CHEBI:37565"/>
    </ligand>
</feature>
<evidence type="ECO:0000256" key="3">
    <source>
        <dbReference type="ARBA" id="ARBA00022723"/>
    </source>
</evidence>
<evidence type="ECO:0000256" key="8">
    <source>
        <dbReference type="HAMAP-Rule" id="MF_01454"/>
    </source>
</evidence>
<dbReference type="PROSITE" id="PS51710">
    <property type="entry name" value="G_OBG"/>
    <property type="match status" value="1"/>
</dbReference>
<dbReference type="PROSITE" id="PS00905">
    <property type="entry name" value="GTP1_OBG"/>
    <property type="match status" value="1"/>
</dbReference>
<feature type="binding site" evidence="8">
    <location>
        <begin position="308"/>
        <end position="310"/>
    </location>
    <ligand>
        <name>GTP</name>
        <dbReference type="ChEBI" id="CHEBI:37565"/>
    </ligand>
</feature>
<comment type="caution">
    <text evidence="12">The sequence shown here is derived from an EMBL/GenBank/DDBJ whole genome shotgun (WGS) entry which is preliminary data.</text>
</comment>
<dbReference type="NCBIfam" id="NF008955">
    <property type="entry name" value="PRK12297.1"/>
    <property type="match status" value="1"/>
</dbReference>
<feature type="domain" description="Obg" evidence="11">
    <location>
        <begin position="1"/>
        <end position="158"/>
    </location>
</feature>
<evidence type="ECO:0000256" key="6">
    <source>
        <dbReference type="ARBA" id="ARBA00022842"/>
    </source>
</evidence>
<dbReference type="SUPFAM" id="SSF82051">
    <property type="entry name" value="Obg GTP-binding protein N-terminal domain"/>
    <property type="match status" value="1"/>
</dbReference>
<dbReference type="GO" id="GO:0005737">
    <property type="term" value="C:cytoplasm"/>
    <property type="evidence" value="ECO:0007669"/>
    <property type="project" value="UniProtKB-SubCell"/>
</dbReference>
<evidence type="ECO:0000256" key="4">
    <source>
        <dbReference type="ARBA" id="ARBA00022741"/>
    </source>
</evidence>
<evidence type="ECO:0000259" key="11">
    <source>
        <dbReference type="PROSITE" id="PS51883"/>
    </source>
</evidence>
<dbReference type="NCBIfam" id="TIGR00231">
    <property type="entry name" value="small_GTP"/>
    <property type="match status" value="1"/>
</dbReference>
<dbReference type="GO" id="GO:0003924">
    <property type="term" value="F:GTPase activity"/>
    <property type="evidence" value="ECO:0007669"/>
    <property type="project" value="UniProtKB-UniRule"/>
</dbReference>
<dbReference type="GO" id="GO:0043022">
    <property type="term" value="F:ribosome binding"/>
    <property type="evidence" value="ECO:0007669"/>
    <property type="project" value="UniProtKB-ARBA"/>
</dbReference>
<dbReference type="InterPro" id="IPR045086">
    <property type="entry name" value="OBG_GTPase"/>
</dbReference>
<dbReference type="FunFam" id="2.70.210.12:FF:000001">
    <property type="entry name" value="GTPase Obg"/>
    <property type="match status" value="1"/>
</dbReference>
<evidence type="ECO:0000256" key="7">
    <source>
        <dbReference type="ARBA" id="ARBA00023134"/>
    </source>
</evidence>
<dbReference type="EC" id="3.6.5.-" evidence="8"/>
<proteinExistence type="inferred from homology"/>
<dbReference type="NCBIfam" id="TIGR02729">
    <property type="entry name" value="Obg_CgtA"/>
    <property type="match status" value="1"/>
</dbReference>
<evidence type="ECO:0000259" key="10">
    <source>
        <dbReference type="PROSITE" id="PS51710"/>
    </source>
</evidence>
<dbReference type="InterPro" id="IPR005225">
    <property type="entry name" value="Small_GTP-bd"/>
</dbReference>
<keyword evidence="3 8" id="KW-0479">Metal-binding</keyword>
<dbReference type="GO" id="GO:0005525">
    <property type="term" value="F:GTP binding"/>
    <property type="evidence" value="ECO:0007669"/>
    <property type="project" value="UniProtKB-UniRule"/>
</dbReference>
<dbReference type="PANTHER" id="PTHR11702:SF31">
    <property type="entry name" value="MITOCHONDRIAL RIBOSOME-ASSOCIATED GTPASE 2"/>
    <property type="match status" value="1"/>
</dbReference>
<feature type="binding site" evidence="8">
    <location>
        <position position="192"/>
    </location>
    <ligand>
        <name>Mg(2+)</name>
        <dbReference type="ChEBI" id="CHEBI:18420"/>
    </ligand>
</feature>
<reference evidence="12" key="1">
    <citation type="journal article" date="2020" name="mSystems">
        <title>Genome- and Community-Level Interaction Insights into Carbon Utilization and Element Cycling Functions of Hydrothermarchaeota in Hydrothermal Sediment.</title>
        <authorList>
            <person name="Zhou Z."/>
            <person name="Liu Y."/>
            <person name="Xu W."/>
            <person name="Pan J."/>
            <person name="Luo Z.H."/>
            <person name="Li M."/>
        </authorList>
    </citation>
    <scope>NUCLEOTIDE SEQUENCE [LARGE SCALE GENOMIC DNA]</scope>
    <source>
        <strain evidence="12">SpSt-479</strain>
    </source>
</reference>
<evidence type="ECO:0000256" key="5">
    <source>
        <dbReference type="ARBA" id="ARBA00022801"/>
    </source>
</evidence>
<comment type="similarity">
    <text evidence="1 8">Belongs to the TRAFAC class OBG-HflX-like GTPase superfamily. OBG GTPase family.</text>
</comment>
<dbReference type="PROSITE" id="PS51883">
    <property type="entry name" value="OBG"/>
    <property type="match status" value="1"/>
</dbReference>
<dbReference type="HAMAP" id="MF_01454">
    <property type="entry name" value="GTPase_Obg"/>
    <property type="match status" value="1"/>
</dbReference>
<dbReference type="InterPro" id="IPR027417">
    <property type="entry name" value="P-loop_NTPase"/>
</dbReference>
<dbReference type="AlphaFoldDB" id="A0A7V2ZIK4"/>
<dbReference type="InterPro" id="IPR031167">
    <property type="entry name" value="G_OBG"/>
</dbReference>
<keyword evidence="2 8" id="KW-0963">Cytoplasm</keyword>
<feature type="binding site" evidence="8">
    <location>
        <position position="172"/>
    </location>
    <ligand>
        <name>Mg(2+)</name>
        <dbReference type="ChEBI" id="CHEBI:18420"/>
    </ligand>
</feature>
<evidence type="ECO:0000256" key="2">
    <source>
        <dbReference type="ARBA" id="ARBA00022490"/>
    </source>
</evidence>
<dbReference type="Gene3D" id="3.40.50.300">
    <property type="entry name" value="P-loop containing nucleotide triphosphate hydrolases"/>
    <property type="match status" value="1"/>
</dbReference>
<keyword evidence="4 8" id="KW-0547">Nucleotide-binding</keyword>
<evidence type="ECO:0000256" key="1">
    <source>
        <dbReference type="ARBA" id="ARBA00007699"/>
    </source>
</evidence>
<dbReference type="PRINTS" id="PR00326">
    <property type="entry name" value="GTP1OBG"/>
</dbReference>
<comment type="subcellular location">
    <subcellularLocation>
        <location evidence="8">Cytoplasm</location>
    </subcellularLocation>
</comment>
<dbReference type="GO" id="GO:0042254">
    <property type="term" value="P:ribosome biogenesis"/>
    <property type="evidence" value="ECO:0007669"/>
    <property type="project" value="UniProtKB-UniRule"/>
</dbReference>
<dbReference type="CDD" id="cd01898">
    <property type="entry name" value="Obg"/>
    <property type="match status" value="1"/>
</dbReference>
<comment type="function">
    <text evidence="8">An essential GTPase which binds GTP, GDP and possibly (p)ppGpp with moderate affinity, with high nucleotide exchange rates and a fairly low GTP hydrolysis rate. Plays a role in control of the cell cycle, stress response, ribosome biogenesis and in those bacteria that undergo differentiation, in morphogenesis control.</text>
</comment>
<dbReference type="NCBIfam" id="NF008956">
    <property type="entry name" value="PRK12299.1"/>
    <property type="match status" value="1"/>
</dbReference>
<dbReference type="InterPro" id="IPR006169">
    <property type="entry name" value="GTP1_OBG_dom"/>
</dbReference>
<dbReference type="PANTHER" id="PTHR11702">
    <property type="entry name" value="DEVELOPMENTALLY REGULATED GTP-BINDING PROTEIN-RELATED"/>
    <property type="match status" value="1"/>
</dbReference>
<feature type="domain" description="OBG-type G" evidence="10">
    <location>
        <begin position="159"/>
        <end position="327"/>
    </location>
</feature>
<accession>A0A7V2ZIK4</accession>
<dbReference type="EMBL" id="DSUJ01000008">
    <property type="protein sequence ID" value="HFI90637.1"/>
    <property type="molecule type" value="Genomic_DNA"/>
</dbReference>
<dbReference type="InterPro" id="IPR006074">
    <property type="entry name" value="GTP1-OBG_CS"/>
</dbReference>
<gene>
    <name evidence="12" type="primary">obgE</name>
    <name evidence="8" type="synonym">obg</name>
    <name evidence="12" type="ORF">ENS31_03775</name>
</gene>
<keyword evidence="5 8" id="KW-0378">Hydrolase</keyword>
<evidence type="ECO:0000313" key="12">
    <source>
        <dbReference type="EMBL" id="HFI90637.1"/>
    </source>
</evidence>
<dbReference type="NCBIfam" id="NF008954">
    <property type="entry name" value="PRK12296.1"/>
    <property type="match status" value="1"/>
</dbReference>
<dbReference type="Pfam" id="PF01926">
    <property type="entry name" value="MMR_HSR1"/>
    <property type="match status" value="1"/>
</dbReference>
<protein>
    <recommendedName>
        <fullName evidence="8">GTPase Obg</fullName>
        <ecNumber evidence="8">3.6.5.-</ecNumber>
    </recommendedName>
    <alternativeName>
        <fullName evidence="8">GTP-binding protein Obg</fullName>
    </alternativeName>
</protein>
<feature type="binding site" evidence="8">
    <location>
        <begin position="190"/>
        <end position="194"/>
    </location>
    <ligand>
        <name>GTP</name>
        <dbReference type="ChEBI" id="CHEBI:37565"/>
    </ligand>
</feature>
<keyword evidence="6 8" id="KW-0460">Magnesium</keyword>
<dbReference type="Gene3D" id="2.70.210.12">
    <property type="entry name" value="GTP1/OBG domain"/>
    <property type="match status" value="1"/>
</dbReference>